<evidence type="ECO:0000259" key="2">
    <source>
        <dbReference type="PROSITE" id="PS50011"/>
    </source>
</evidence>
<dbReference type="InterPro" id="IPR008271">
    <property type="entry name" value="Ser/Thr_kinase_AS"/>
</dbReference>
<feature type="domain" description="Protein kinase" evidence="2">
    <location>
        <begin position="113"/>
        <end position="389"/>
    </location>
</feature>
<dbReference type="PROSITE" id="PS00108">
    <property type="entry name" value="PROTEIN_KINASE_ST"/>
    <property type="match status" value="1"/>
</dbReference>
<dbReference type="EMBL" id="CM017879">
    <property type="protein sequence ID" value="KAG1359054.1"/>
    <property type="molecule type" value="Genomic_DNA"/>
</dbReference>
<dbReference type="SMART" id="SM00220">
    <property type="entry name" value="S_TKc"/>
    <property type="match status" value="1"/>
</dbReference>
<name>A0A8K0N699_COCNU</name>
<dbReference type="GO" id="GO:0004672">
    <property type="term" value="F:protein kinase activity"/>
    <property type="evidence" value="ECO:0007669"/>
    <property type="project" value="InterPro"/>
</dbReference>
<dbReference type="CDD" id="cd06606">
    <property type="entry name" value="STKc_MAPKKK"/>
    <property type="match status" value="1"/>
</dbReference>
<evidence type="ECO:0000256" key="1">
    <source>
        <dbReference type="SAM" id="MobiDB-lite"/>
    </source>
</evidence>
<comment type="caution">
    <text evidence="3">The sequence shown here is derived from an EMBL/GenBank/DDBJ whole genome shotgun (WGS) entry which is preliminary data.</text>
</comment>
<dbReference type="AlphaFoldDB" id="A0A8K0N699"/>
<dbReference type="Pfam" id="PF05536">
    <property type="entry name" value="Neurochondrin"/>
    <property type="match status" value="1"/>
</dbReference>
<dbReference type="InterPro" id="IPR000719">
    <property type="entry name" value="Prot_kinase_dom"/>
</dbReference>
<dbReference type="GO" id="GO:0005524">
    <property type="term" value="F:ATP binding"/>
    <property type="evidence" value="ECO:0007669"/>
    <property type="project" value="InterPro"/>
</dbReference>
<dbReference type="PANTHER" id="PTHR13109">
    <property type="entry name" value="NEUROCHONDRIN"/>
    <property type="match status" value="1"/>
</dbReference>
<keyword evidence="4" id="KW-1185">Reference proteome</keyword>
<reference evidence="3" key="2">
    <citation type="submission" date="2019-07" db="EMBL/GenBank/DDBJ databases">
        <authorList>
            <person name="Yang Y."/>
            <person name="Bocs S."/>
            <person name="Baudouin L."/>
        </authorList>
    </citation>
    <scope>NUCLEOTIDE SEQUENCE</scope>
    <source>
        <tissue evidence="3">Spear leaf of Hainan Tall coconut</tissue>
    </source>
</reference>
<proteinExistence type="predicted"/>
<dbReference type="Gene3D" id="1.10.510.10">
    <property type="entry name" value="Transferase(Phosphotransferase) domain 1"/>
    <property type="match status" value="1"/>
</dbReference>
<feature type="region of interest" description="Disordered" evidence="1">
    <location>
        <begin position="582"/>
        <end position="605"/>
    </location>
</feature>
<evidence type="ECO:0000313" key="3">
    <source>
        <dbReference type="EMBL" id="KAG1359054.1"/>
    </source>
</evidence>
<sequence>MLVEVTLDFFVKFALLSMVERGFYDFGSYVTPTTYYSLAFDNPSLDAQMPPGRKSIAAHWSLRCMDCREGNSAASASEAAGDFGSESCIGMSTYEMWEVTVEDARTCRISDQLHVYHPNGHRKPEQVMVLISERQFVAFNDLLDNEKEAQVAVEVALEHWNDVLTCDTGAILDSPSNAIPNSFALESHSSQDNRYLGTVREEDTLNIFLEFVPGGSISSLLGKFGSFPESVIRTYTKQLLQGLEYLHQNGIIHRDIKGANILVDNKGCIKLADFGASKQVAKLATMNAAKSMKGTPYWMAPEVILQTGHSFSADIWSVGCTVIEMATGCCSVPYWDNKVTSPHTRTSFFRGKGFSFEMFTKGTELETNCIRFAPDKFKVTTLTFMYSFNFQCSIHLFQRNFRICIPFNNLRSCFNPMDEPTNSYEGLKDNGHVSGSCSTMYPEKLSRVKPIWEMSTSNDVCQLDDKDDFPVVGSSFNPMSEPFDEWPCKFDLSPEQGRIDSEDFDGTVNCAASSAGKGENDFTIPSELVSEEEDEVTESKIRAFLDEKALDLKKLQTPLYEEFFNSLSTTNEPCIESTCEENVTNNSKLPPKSKSSPHKVESAGPSLDDCLKLLRGERDEQKLAGLLLATKFCQGNDAASILKVYHAVTPRFLHRLLLTGMGKGTRDVKGGENREAYLRVAVTVLAGFCRVAEIASSEEMISKVPLVAEIISKSSCSMKGPFYYLTIAIHNGYLFLELAGSRSLELAMRLLQLVVNKLSADMMNTENISGISCMVASIAKQFAVLQNVFKFDALHLLTTLLSSNNTLLHDALRSKASKIWAAQIRIGIMTILQNRVVSAEKLQALLLAESMMSIVGENWLLECSKLNENDDQDTLPVDKFLLLVLESSRIEVAVLLNELAYLKYEASKSSSNTAETIAQKQRNLAISFSLIEKIIKLISNVSGAEAALFVYTDFYVVNLVIILS</sequence>
<organism evidence="3 4">
    <name type="scientific">Cocos nucifera</name>
    <name type="common">Coconut palm</name>
    <dbReference type="NCBI Taxonomy" id="13894"/>
    <lineage>
        <taxon>Eukaryota</taxon>
        <taxon>Viridiplantae</taxon>
        <taxon>Streptophyta</taxon>
        <taxon>Embryophyta</taxon>
        <taxon>Tracheophyta</taxon>
        <taxon>Spermatophyta</taxon>
        <taxon>Magnoliopsida</taxon>
        <taxon>Liliopsida</taxon>
        <taxon>Arecaceae</taxon>
        <taxon>Arecoideae</taxon>
        <taxon>Cocoseae</taxon>
        <taxon>Attaleinae</taxon>
        <taxon>Cocos</taxon>
    </lineage>
</organism>
<dbReference type="SUPFAM" id="SSF56112">
    <property type="entry name" value="Protein kinase-like (PK-like)"/>
    <property type="match status" value="1"/>
</dbReference>
<gene>
    <name evidence="3" type="ORF">COCNU_08G005000</name>
</gene>
<dbReference type="Proteomes" id="UP000797356">
    <property type="component" value="Chromosome 8"/>
</dbReference>
<dbReference type="InterPro" id="IPR011009">
    <property type="entry name" value="Kinase-like_dom_sf"/>
</dbReference>
<dbReference type="Pfam" id="PF00069">
    <property type="entry name" value="Pkinase"/>
    <property type="match status" value="1"/>
</dbReference>
<evidence type="ECO:0000313" key="4">
    <source>
        <dbReference type="Proteomes" id="UP000797356"/>
    </source>
</evidence>
<reference evidence="3" key="1">
    <citation type="journal article" date="2017" name="Gigascience">
        <title>The genome draft of coconut (Cocos nucifera).</title>
        <authorList>
            <person name="Xiao Y."/>
            <person name="Xu P."/>
            <person name="Fan H."/>
            <person name="Baudouin L."/>
            <person name="Xia W."/>
            <person name="Bocs S."/>
            <person name="Xu J."/>
            <person name="Li Q."/>
            <person name="Guo A."/>
            <person name="Zhou L."/>
            <person name="Li J."/>
            <person name="Wu Y."/>
            <person name="Ma Z."/>
            <person name="Armero A."/>
            <person name="Issali A.E."/>
            <person name="Liu N."/>
            <person name="Peng M."/>
            <person name="Yang Y."/>
        </authorList>
    </citation>
    <scope>NUCLEOTIDE SEQUENCE</scope>
    <source>
        <tissue evidence="3">Spear leaf of Hainan Tall coconut</tissue>
    </source>
</reference>
<protein>
    <recommendedName>
        <fullName evidence="2">Protein kinase domain-containing protein</fullName>
    </recommendedName>
</protein>
<dbReference type="OrthoDB" id="742397at2759"/>
<dbReference type="PANTHER" id="PTHR13109:SF7">
    <property type="entry name" value="NEUROCHONDRIN"/>
    <property type="match status" value="1"/>
</dbReference>
<dbReference type="InterPro" id="IPR008709">
    <property type="entry name" value="Neurochondrin"/>
</dbReference>
<accession>A0A8K0N699</accession>
<dbReference type="PROSITE" id="PS50011">
    <property type="entry name" value="PROTEIN_KINASE_DOM"/>
    <property type="match status" value="1"/>
</dbReference>